<dbReference type="InterPro" id="IPR019734">
    <property type="entry name" value="TPR_rpt"/>
</dbReference>
<evidence type="ECO:0000313" key="2">
    <source>
        <dbReference type="EMBL" id="CAE2324501.1"/>
    </source>
</evidence>
<dbReference type="InterPro" id="IPR011990">
    <property type="entry name" value="TPR-like_helical_dom_sf"/>
</dbReference>
<dbReference type="GO" id="GO:0097361">
    <property type="term" value="C:cytosolic [4Fe-4S] assembly targeting complex"/>
    <property type="evidence" value="ECO:0007669"/>
    <property type="project" value="TreeGrafter"/>
</dbReference>
<dbReference type="Gene3D" id="2.130.10.10">
    <property type="entry name" value="YVTN repeat-like/Quinoprotein amine dehydrogenase"/>
    <property type="match status" value="3"/>
</dbReference>
<accession>A0A7S4P5U2</accession>
<dbReference type="PROSITE" id="PS50082">
    <property type="entry name" value="WD_REPEATS_2"/>
    <property type="match status" value="1"/>
</dbReference>
<dbReference type="Gene3D" id="1.25.40.10">
    <property type="entry name" value="Tetratricopeptide repeat domain"/>
    <property type="match status" value="1"/>
</dbReference>
<sequence>MQAVTFPKPDKSGILVSLGFSLDGMMLTGGDNNGQVHVWMNNGQQKHWSHLLTSKAHKGDVVSCVWSSSRKKGFHFLTAGHDKDVKFWMFKDGSYGQACNVIATFHTQHTEHISDCVWKDFRGTELLLTAGGDCSVRIHGKTGQGMSDWSCVTVLKEQKGNIVGIDVSISDDNKLSIVSSSFDKTAVIWSCSDDLEALVEGKCKDAEHWSLKTLAGSEVSQHGGDRRVSFCPTDGGLVAVACGKEVHLWEEWEEEKSPGRKWEKTATLQGHEGYINSLSFRDDGVLLASCDHMGGIKIWSRFSGSEREEVWGCIHDVSDKQGTLWSCCFGTARSAAVIVFAGFQGSPVGSDSSSICELQTERIRRNDSKLLDVARGVYEVANLVKAEGNQRYKEGQHERAKEEYFRCLSLFPSEQETANIESDELKEELKGLRATCHLNLAAVSLLLSDFHLAEEHSSLVLLADPTNPKGLYRKGMALLGQDKTEEATKWIMEAAKYMPEGDTQCATALQQIEHTKMYNMFGIGQDGKFAINELCYSSLFSCLEQKDKKVADELLSVLRGIHSGELALTKDGEQPPEVARALDNLDALVGDQARADLLMPLYMDKFSLLDLVQPSAPFGCFTGSFPPNQGCSAFALSHVDLTGADPSVIADAGYMVPPGPKWPKNNGFLRILPLLNFHRVILPQPGDLAVFTCGYVVEKDKIGFTRGQGCHVGVVVEVKSKSDGSSEDAIWIQSKFQRNQDVAYRHRIDHLPPHIFDVAGGGPFVYFFRRKT</sequence>
<dbReference type="GO" id="GO:0016226">
    <property type="term" value="P:iron-sulfur cluster assembly"/>
    <property type="evidence" value="ECO:0007669"/>
    <property type="project" value="TreeGrafter"/>
</dbReference>
<name>A0A7S4P5U2_GUITH</name>
<dbReference type="InterPro" id="IPR001680">
    <property type="entry name" value="WD40_rpt"/>
</dbReference>
<gene>
    <name evidence="2" type="ORF">GTHE00462_LOCUS29410</name>
</gene>
<keyword evidence="1" id="KW-0853">WD repeat</keyword>
<dbReference type="Pfam" id="PF00400">
    <property type="entry name" value="WD40"/>
    <property type="match status" value="3"/>
</dbReference>
<dbReference type="AlphaFoldDB" id="A0A7S4P5U2"/>
<dbReference type="InterPro" id="IPR036322">
    <property type="entry name" value="WD40_repeat_dom_sf"/>
</dbReference>
<dbReference type="InterPro" id="IPR015943">
    <property type="entry name" value="WD40/YVTN_repeat-like_dom_sf"/>
</dbReference>
<dbReference type="SMART" id="SM00320">
    <property type="entry name" value="WD40"/>
    <property type="match status" value="6"/>
</dbReference>
<organism evidence="2">
    <name type="scientific">Guillardia theta</name>
    <name type="common">Cryptophyte</name>
    <name type="synonym">Cryptomonas phi</name>
    <dbReference type="NCBI Taxonomy" id="55529"/>
    <lineage>
        <taxon>Eukaryota</taxon>
        <taxon>Cryptophyceae</taxon>
        <taxon>Pyrenomonadales</taxon>
        <taxon>Geminigeraceae</taxon>
        <taxon>Guillardia</taxon>
    </lineage>
</organism>
<dbReference type="SMART" id="SM00028">
    <property type="entry name" value="TPR"/>
    <property type="match status" value="3"/>
</dbReference>
<protein>
    <submittedName>
        <fullName evidence="2">Uncharacterized protein</fullName>
    </submittedName>
</protein>
<dbReference type="SUPFAM" id="SSF50978">
    <property type="entry name" value="WD40 repeat-like"/>
    <property type="match status" value="1"/>
</dbReference>
<dbReference type="PANTHER" id="PTHR19920">
    <property type="entry name" value="WD40 PROTEIN CIAO1"/>
    <property type="match status" value="1"/>
</dbReference>
<dbReference type="EMBL" id="HBKN01037505">
    <property type="protein sequence ID" value="CAE2324501.1"/>
    <property type="molecule type" value="Transcribed_RNA"/>
</dbReference>
<proteinExistence type="predicted"/>
<dbReference type="PROSITE" id="PS50294">
    <property type="entry name" value="WD_REPEATS_REGION"/>
    <property type="match status" value="1"/>
</dbReference>
<reference evidence="2" key="1">
    <citation type="submission" date="2021-01" db="EMBL/GenBank/DDBJ databases">
        <authorList>
            <person name="Corre E."/>
            <person name="Pelletier E."/>
            <person name="Niang G."/>
            <person name="Scheremetjew M."/>
            <person name="Finn R."/>
            <person name="Kale V."/>
            <person name="Holt S."/>
            <person name="Cochrane G."/>
            <person name="Meng A."/>
            <person name="Brown T."/>
            <person name="Cohen L."/>
        </authorList>
    </citation>
    <scope>NUCLEOTIDE SEQUENCE</scope>
    <source>
        <strain evidence="2">CCMP 2712</strain>
    </source>
</reference>
<dbReference type="SUPFAM" id="SSF48452">
    <property type="entry name" value="TPR-like"/>
    <property type="match status" value="1"/>
</dbReference>
<dbReference type="PANTHER" id="PTHR19920:SF0">
    <property type="entry name" value="CYTOSOLIC IRON-SULFUR PROTEIN ASSEMBLY PROTEIN CIAO1-RELATED"/>
    <property type="match status" value="1"/>
</dbReference>
<evidence type="ECO:0000256" key="1">
    <source>
        <dbReference type="PROSITE-ProRule" id="PRU00221"/>
    </source>
</evidence>
<feature type="repeat" description="WD" evidence="1">
    <location>
        <begin position="268"/>
        <end position="309"/>
    </location>
</feature>